<dbReference type="STRING" id="128403.WA1_06030"/>
<dbReference type="InterPro" id="IPR029030">
    <property type="entry name" value="Caspase-like_dom_sf"/>
</dbReference>
<dbReference type="SUPFAM" id="SSF52129">
    <property type="entry name" value="Caspase-like"/>
    <property type="match status" value="1"/>
</dbReference>
<dbReference type="Gene3D" id="3.40.50.1460">
    <property type="match status" value="1"/>
</dbReference>
<evidence type="ECO:0000256" key="1">
    <source>
        <dbReference type="SAM" id="Coils"/>
    </source>
</evidence>
<dbReference type="RefSeq" id="WP_017748102.1">
    <property type="nucleotide sequence ID" value="NZ_KQ976354.1"/>
</dbReference>
<dbReference type="Pfam" id="PF20703">
    <property type="entry name" value="nSTAND1"/>
    <property type="match status" value="1"/>
</dbReference>
<comment type="caution">
    <text evidence="4">The sequence shown here is derived from an EMBL/GenBank/DDBJ whole genome shotgun (WGS) entry which is preliminary data.</text>
</comment>
<reference evidence="4 5" key="1">
    <citation type="journal article" date="2013" name="Genome Biol. Evol.">
        <title>Genomes of Stigonematalean cyanobacteria (subsection V) and the evolution of oxygenic photosynthesis from prokaryotes to plastids.</title>
        <authorList>
            <person name="Dagan T."/>
            <person name="Roettger M."/>
            <person name="Stucken K."/>
            <person name="Landan G."/>
            <person name="Koch R."/>
            <person name="Major P."/>
            <person name="Gould S.B."/>
            <person name="Goremykin V.V."/>
            <person name="Rippka R."/>
            <person name="Tandeau de Marsac N."/>
            <person name="Gugger M."/>
            <person name="Lockhart P.J."/>
            <person name="Allen J.F."/>
            <person name="Brune I."/>
            <person name="Maus I."/>
            <person name="Puhler A."/>
            <person name="Martin W.F."/>
        </authorList>
    </citation>
    <scope>NUCLEOTIDE SEQUENCE [LARGE SCALE GENOMIC DNA]</scope>
    <source>
        <strain evidence="4 5">PCC 7110</strain>
    </source>
</reference>
<organism evidence="4 5">
    <name type="scientific">Scytonema hofmannii PCC 7110</name>
    <dbReference type="NCBI Taxonomy" id="128403"/>
    <lineage>
        <taxon>Bacteria</taxon>
        <taxon>Bacillati</taxon>
        <taxon>Cyanobacteriota</taxon>
        <taxon>Cyanophyceae</taxon>
        <taxon>Nostocales</taxon>
        <taxon>Scytonemataceae</taxon>
        <taxon>Scytonema</taxon>
    </lineage>
</organism>
<dbReference type="InterPro" id="IPR049052">
    <property type="entry name" value="nSTAND1"/>
</dbReference>
<feature type="coiled-coil region" evidence="1">
    <location>
        <begin position="742"/>
        <end position="773"/>
    </location>
</feature>
<evidence type="ECO:0000259" key="3">
    <source>
        <dbReference type="Pfam" id="PF20703"/>
    </source>
</evidence>
<evidence type="ECO:0000313" key="5">
    <source>
        <dbReference type="Proteomes" id="UP000076925"/>
    </source>
</evidence>
<dbReference type="AlphaFoldDB" id="A0A139WSH1"/>
<accession>A0A139WSH1</accession>
<feature type="domain" description="Novel STAND NTPase 1" evidence="3">
    <location>
        <begin position="305"/>
        <end position="709"/>
    </location>
</feature>
<protein>
    <submittedName>
        <fullName evidence="4">Uncharacterized protein</fullName>
    </submittedName>
</protein>
<dbReference type="GO" id="GO:0004197">
    <property type="term" value="F:cysteine-type endopeptidase activity"/>
    <property type="evidence" value="ECO:0007669"/>
    <property type="project" value="InterPro"/>
</dbReference>
<dbReference type="Proteomes" id="UP000076925">
    <property type="component" value="Unassembled WGS sequence"/>
</dbReference>
<dbReference type="GO" id="GO:0006508">
    <property type="term" value="P:proteolysis"/>
    <property type="evidence" value="ECO:0007669"/>
    <property type="project" value="InterPro"/>
</dbReference>
<dbReference type="Gene3D" id="3.40.50.300">
    <property type="entry name" value="P-loop containing nucleotide triphosphate hydrolases"/>
    <property type="match status" value="1"/>
</dbReference>
<dbReference type="OrthoDB" id="500003at2"/>
<keyword evidence="5" id="KW-1185">Reference proteome</keyword>
<dbReference type="InterPro" id="IPR027417">
    <property type="entry name" value="P-loop_NTPase"/>
</dbReference>
<proteinExistence type="predicted"/>
<dbReference type="Pfam" id="PF00656">
    <property type="entry name" value="Peptidase_C14"/>
    <property type="match status" value="1"/>
</dbReference>
<evidence type="ECO:0000313" key="4">
    <source>
        <dbReference type="EMBL" id="KYC35382.1"/>
    </source>
</evidence>
<feature type="domain" description="Peptidase C14 caspase" evidence="2">
    <location>
        <begin position="7"/>
        <end position="243"/>
    </location>
</feature>
<sequence>MNQIKRSYAIVVGINSYTNDIPPLETAVNDAKRFAEILKQSHQYQVLELLDTDATQGKLKNLIENLKQGKLPLGTKTITIEENDRLLFYFAGHGIVRDGLEFEDGQAAGYLLPQDAHKHENSFLPMQLLHDTLVGLDCHHLLVILDCCFAGAFRWSSSTREAMHHPKMYRERYDRYIRGYAQQVITSAAHDEKAVDVLSCLGDKPGKACAKSNRGVGSTGKHSPFAEILFEALENGKGDVIKDGVMTASELYVYLHNELGKKIHQQTPSLCHLKKHDKGEFIFLVPGFDPKNLEKALPLDENTNPYRGLNSYEFNEEDSKLFFGRDQAIKNLKAQILESEDLPLTVVLGASGTGKSSLVKAGLLPALSKEQWHILSPMRPDSSPFAALASTLINQSTLFHSYSIRSLSKQLRQPQKVIESFKNWSRNNSVKLLLVIDQFEELVTMCQPEEKKQFLDLLKALLTECSEHLKILIALRSDFEHHFSNELLSSNRWMAARFIVQPMKREELREVIEKPAAEKVLYFDPPQLVNQLLDDVAQMPGALPLLSFTLSELYLKYLHRRGCDRALRQKDYEDLGGAIGSLTKRATQECEQLIVKDSAYKKTVRQVMLRMVAREGGESARRRVPLSELKYPDADENKRVEEFLNRFSQARLIIGDKNFEGKPYFEPAHDALVRVWDKLQTWIAQEQNTLIWQQRLTPTVNDWLNHDDKEQTKGFLWTDSHRLKYLEKLLQSEDNWLNQVETEFVKQSIQQRNDELERAKQQLEKARQAEISALVALSEARVQQIKRSLLAQAVPGLSPWLKEGVVTRTEVMWFIMSASVTMVRRCS</sequence>
<evidence type="ECO:0000259" key="2">
    <source>
        <dbReference type="Pfam" id="PF00656"/>
    </source>
</evidence>
<name>A0A139WSH1_9CYAN</name>
<dbReference type="InterPro" id="IPR011600">
    <property type="entry name" value="Pept_C14_caspase"/>
</dbReference>
<dbReference type="EMBL" id="ANNX02000051">
    <property type="protein sequence ID" value="KYC35382.1"/>
    <property type="molecule type" value="Genomic_DNA"/>
</dbReference>
<dbReference type="SUPFAM" id="SSF52540">
    <property type="entry name" value="P-loop containing nucleoside triphosphate hydrolases"/>
    <property type="match status" value="1"/>
</dbReference>
<keyword evidence="1" id="KW-0175">Coiled coil</keyword>
<gene>
    <name evidence="4" type="ORF">WA1_06030</name>
</gene>